<dbReference type="PANTHER" id="PTHR43806">
    <property type="entry name" value="PEPTIDASE S8"/>
    <property type="match status" value="1"/>
</dbReference>
<feature type="signal peptide" evidence="7">
    <location>
        <begin position="1"/>
        <end position="36"/>
    </location>
</feature>
<dbReference type="InterPro" id="IPR036852">
    <property type="entry name" value="Peptidase_S8/S53_dom_sf"/>
</dbReference>
<keyword evidence="4 5" id="KW-0720">Serine protease</keyword>
<comment type="caution">
    <text evidence="9">The sequence shown here is derived from an EMBL/GenBank/DDBJ whole genome shotgun (WGS) entry which is preliminary data.</text>
</comment>
<dbReference type="PROSITE" id="PS00138">
    <property type="entry name" value="SUBTILASE_SER"/>
    <property type="match status" value="1"/>
</dbReference>
<evidence type="ECO:0000256" key="1">
    <source>
        <dbReference type="ARBA" id="ARBA00011073"/>
    </source>
</evidence>
<comment type="similarity">
    <text evidence="1 5">Belongs to the peptidase S8 family.</text>
</comment>
<protein>
    <submittedName>
        <fullName evidence="9">Peptidase S8</fullName>
    </submittedName>
</protein>
<sequence>MTPSRGYCCTDSLTPPSMSRAIAVALVVSASLSACARSAPTATGPRPSPGGQPTQPVVQPPVTVTPAPAPPAAADSARGDWHRLDAETDGVIGVGSERALRELLAGRAPQRSVVVAVIDGGIDTVHRYLAPTLWKNPREVAGNGRDDDNNGFVDDVFGWNFSVMANGESVHHDTFEVTRLYAACGGQPAGAGLSKPAAARCDSVRTAYREQREKVTSTLTQIQNIDRTMAQVNEILRQAIPGGNLTRARVQAFMPTNAMQDQARGIWLQLADNGLDAAAIAEAKEAYESQARYGLDTLFAPHATAPTAGARDIMGPDAKHGTHVAGIIGAVRDAANPVQGIAPNVRLMGVRAVPDGDERDPDIARAVRYAVDNGAQIINMSFGKAWSPQKPVVDSAMRYAASKGVLLVHAAGNDSENNDVSPSFPSSVTVEGARVETWIEVGASSWKGKDKLAATFSNYGKSRVDLFAPGDDILSTVPGGGVKRESGTSMAAPVVSGVAALLMAYFPNLTAAQVKEILLQSVRKFPNQMVEKPGGEGRVAFDALSATGGIVDAYAAVKLALQRIQ</sequence>
<keyword evidence="3 5" id="KW-0378">Hydrolase</keyword>
<keyword evidence="7" id="KW-0732">Signal</keyword>
<accession>A0A3D4V6A5</accession>
<dbReference type="SUPFAM" id="SSF52743">
    <property type="entry name" value="Subtilisin-like"/>
    <property type="match status" value="1"/>
</dbReference>
<evidence type="ECO:0000256" key="2">
    <source>
        <dbReference type="ARBA" id="ARBA00022670"/>
    </source>
</evidence>
<dbReference type="PRINTS" id="PR00723">
    <property type="entry name" value="SUBTILISIN"/>
</dbReference>
<dbReference type="PROSITE" id="PS51257">
    <property type="entry name" value="PROKAR_LIPOPROTEIN"/>
    <property type="match status" value="1"/>
</dbReference>
<dbReference type="Gene3D" id="3.40.50.200">
    <property type="entry name" value="Peptidase S8/S53 domain"/>
    <property type="match status" value="2"/>
</dbReference>
<dbReference type="OMA" id="WNFLGDA"/>
<evidence type="ECO:0000313" key="10">
    <source>
        <dbReference type="Proteomes" id="UP000264071"/>
    </source>
</evidence>
<dbReference type="InterPro" id="IPR023828">
    <property type="entry name" value="Peptidase_S8_Ser-AS"/>
</dbReference>
<feature type="active site" description="Charge relay system" evidence="5">
    <location>
        <position position="119"/>
    </location>
</feature>
<keyword evidence="2 5" id="KW-0645">Protease</keyword>
<reference evidence="9 10" key="1">
    <citation type="journal article" date="2018" name="Nat. Biotechnol.">
        <title>A standardized bacterial taxonomy based on genome phylogeny substantially revises the tree of life.</title>
        <authorList>
            <person name="Parks D.H."/>
            <person name="Chuvochina M."/>
            <person name="Waite D.W."/>
            <person name="Rinke C."/>
            <person name="Skarshewski A."/>
            <person name="Chaumeil P.A."/>
            <person name="Hugenholtz P."/>
        </authorList>
    </citation>
    <scope>NUCLEOTIDE SEQUENCE [LARGE SCALE GENOMIC DNA]</scope>
    <source>
        <strain evidence="9">UBA8844</strain>
    </source>
</reference>
<feature type="active site" description="Charge relay system" evidence="5">
    <location>
        <position position="489"/>
    </location>
</feature>
<evidence type="ECO:0000256" key="6">
    <source>
        <dbReference type="SAM" id="MobiDB-lite"/>
    </source>
</evidence>
<dbReference type="InterPro" id="IPR015500">
    <property type="entry name" value="Peptidase_S8_subtilisin-rel"/>
</dbReference>
<dbReference type="GO" id="GO:0004252">
    <property type="term" value="F:serine-type endopeptidase activity"/>
    <property type="evidence" value="ECO:0007669"/>
    <property type="project" value="UniProtKB-UniRule"/>
</dbReference>
<dbReference type="EMBL" id="DPIY01000004">
    <property type="protein sequence ID" value="HCT56282.1"/>
    <property type="molecule type" value="Genomic_DNA"/>
</dbReference>
<evidence type="ECO:0000256" key="4">
    <source>
        <dbReference type="ARBA" id="ARBA00022825"/>
    </source>
</evidence>
<name>A0A3D4V6A5_9BACT</name>
<gene>
    <name evidence="9" type="ORF">DGD08_03620</name>
</gene>
<feature type="active site" description="Charge relay system" evidence="5">
    <location>
        <position position="320"/>
    </location>
</feature>
<dbReference type="PROSITE" id="PS00137">
    <property type="entry name" value="SUBTILASE_HIS"/>
    <property type="match status" value="1"/>
</dbReference>
<feature type="compositionally biased region" description="Low complexity" evidence="6">
    <location>
        <begin position="52"/>
        <end position="66"/>
    </location>
</feature>
<dbReference type="Proteomes" id="UP000264071">
    <property type="component" value="Unassembled WGS sequence"/>
</dbReference>
<evidence type="ECO:0000256" key="3">
    <source>
        <dbReference type="ARBA" id="ARBA00022801"/>
    </source>
</evidence>
<dbReference type="GO" id="GO:0006508">
    <property type="term" value="P:proteolysis"/>
    <property type="evidence" value="ECO:0007669"/>
    <property type="project" value="UniProtKB-KW"/>
</dbReference>
<organism evidence="9 10">
    <name type="scientific">Gemmatimonas aurantiaca</name>
    <dbReference type="NCBI Taxonomy" id="173480"/>
    <lineage>
        <taxon>Bacteria</taxon>
        <taxon>Pseudomonadati</taxon>
        <taxon>Gemmatimonadota</taxon>
        <taxon>Gemmatimonadia</taxon>
        <taxon>Gemmatimonadales</taxon>
        <taxon>Gemmatimonadaceae</taxon>
        <taxon>Gemmatimonas</taxon>
    </lineage>
</organism>
<evidence type="ECO:0000256" key="7">
    <source>
        <dbReference type="SAM" id="SignalP"/>
    </source>
</evidence>
<feature type="region of interest" description="Disordered" evidence="6">
    <location>
        <begin position="38"/>
        <end position="78"/>
    </location>
</feature>
<proteinExistence type="inferred from homology"/>
<dbReference type="InterPro" id="IPR000209">
    <property type="entry name" value="Peptidase_S8/S53_dom"/>
</dbReference>
<feature type="chain" id="PRO_5017751459" evidence="7">
    <location>
        <begin position="37"/>
        <end position="565"/>
    </location>
</feature>
<dbReference type="PROSITE" id="PS51892">
    <property type="entry name" value="SUBTILASE"/>
    <property type="match status" value="1"/>
</dbReference>
<evidence type="ECO:0000259" key="8">
    <source>
        <dbReference type="Pfam" id="PF00082"/>
    </source>
</evidence>
<dbReference type="InterPro" id="IPR022398">
    <property type="entry name" value="Peptidase_S8_His-AS"/>
</dbReference>
<feature type="domain" description="Peptidase S8/S53" evidence="8">
    <location>
        <begin position="111"/>
        <end position="531"/>
    </location>
</feature>
<dbReference type="InterPro" id="IPR050131">
    <property type="entry name" value="Peptidase_S8_subtilisin-like"/>
</dbReference>
<dbReference type="Pfam" id="PF00082">
    <property type="entry name" value="Peptidase_S8"/>
    <property type="match status" value="1"/>
</dbReference>
<evidence type="ECO:0000256" key="5">
    <source>
        <dbReference type="PROSITE-ProRule" id="PRU01240"/>
    </source>
</evidence>
<dbReference type="PANTHER" id="PTHR43806:SF11">
    <property type="entry name" value="CEREVISIN-RELATED"/>
    <property type="match status" value="1"/>
</dbReference>
<dbReference type="AlphaFoldDB" id="A0A3D4V6A5"/>
<evidence type="ECO:0000313" key="9">
    <source>
        <dbReference type="EMBL" id="HCT56282.1"/>
    </source>
</evidence>